<evidence type="ECO:0000256" key="1">
    <source>
        <dbReference type="ARBA" id="ARBA00005382"/>
    </source>
</evidence>
<proteinExistence type="inferred from homology"/>
<dbReference type="Proteomes" id="UP000217182">
    <property type="component" value="Chromosome"/>
</dbReference>
<keyword evidence="8" id="KW-1185">Reference proteome</keyword>
<dbReference type="SUPFAM" id="SSF51445">
    <property type="entry name" value="(Trans)glycosidases"/>
    <property type="match status" value="1"/>
</dbReference>
<dbReference type="InterPro" id="IPR033452">
    <property type="entry name" value="GH30_C"/>
</dbReference>
<dbReference type="PANTHER" id="PTHR11069:SF23">
    <property type="entry name" value="LYSOSOMAL ACID GLUCOSYLCERAMIDASE"/>
    <property type="match status" value="1"/>
</dbReference>
<dbReference type="AlphaFoldDB" id="A0A250B5U7"/>
<gene>
    <name evidence="7" type="ORF">AWC35_19250</name>
</gene>
<feature type="domain" description="Glycosyl hydrolase family 30 beta sandwich" evidence="6">
    <location>
        <begin position="382"/>
        <end position="440"/>
    </location>
</feature>
<dbReference type="InterPro" id="IPR033453">
    <property type="entry name" value="Glyco_hydro_30_TIM-barrel"/>
</dbReference>
<evidence type="ECO:0000259" key="6">
    <source>
        <dbReference type="Pfam" id="PF17189"/>
    </source>
</evidence>
<dbReference type="Pfam" id="PF02055">
    <property type="entry name" value="Glyco_hydro_30"/>
    <property type="match status" value="1"/>
</dbReference>
<evidence type="ECO:0000313" key="8">
    <source>
        <dbReference type="Proteomes" id="UP000217182"/>
    </source>
</evidence>
<reference evidence="7 8" key="1">
    <citation type="submission" date="2016-01" db="EMBL/GenBank/DDBJ databases">
        <authorList>
            <person name="Oliw E.H."/>
        </authorList>
    </citation>
    <scope>NUCLEOTIDE SEQUENCE [LARGE SCALE GENOMIC DNA]</scope>
    <source>
        <strain evidence="7 8">FRB97</strain>
    </source>
</reference>
<dbReference type="Gene3D" id="2.60.40.1180">
    <property type="entry name" value="Golgi alpha-mannosidase II"/>
    <property type="match status" value="1"/>
</dbReference>
<keyword evidence="2" id="KW-0732">Signal</keyword>
<dbReference type="KEGG" id="gqu:AWC35_19250"/>
<dbReference type="PANTHER" id="PTHR11069">
    <property type="entry name" value="GLUCOSYLCERAMIDASE"/>
    <property type="match status" value="1"/>
</dbReference>
<dbReference type="OrthoDB" id="9806701at2"/>
<dbReference type="GO" id="GO:0006680">
    <property type="term" value="P:glucosylceramide catabolic process"/>
    <property type="evidence" value="ECO:0007669"/>
    <property type="project" value="TreeGrafter"/>
</dbReference>
<evidence type="ECO:0000256" key="3">
    <source>
        <dbReference type="ARBA" id="ARBA00022801"/>
    </source>
</evidence>
<evidence type="ECO:0000259" key="5">
    <source>
        <dbReference type="Pfam" id="PF02055"/>
    </source>
</evidence>
<dbReference type="PRINTS" id="PR00843">
    <property type="entry name" value="GLHYDRLASE30"/>
</dbReference>
<protein>
    <submittedName>
        <fullName evidence="7">Lysosomal glucosyl ceramidase</fullName>
    </submittedName>
</protein>
<dbReference type="EMBL" id="CP014136">
    <property type="protein sequence ID" value="ATA21302.1"/>
    <property type="molecule type" value="Genomic_DNA"/>
</dbReference>
<dbReference type="InterPro" id="IPR013780">
    <property type="entry name" value="Glyco_hydro_b"/>
</dbReference>
<evidence type="ECO:0000256" key="4">
    <source>
        <dbReference type="RuleBase" id="RU361188"/>
    </source>
</evidence>
<dbReference type="InterPro" id="IPR001139">
    <property type="entry name" value="Glyco_hydro_30"/>
</dbReference>
<accession>A0A250B5U7</accession>
<evidence type="ECO:0000256" key="2">
    <source>
        <dbReference type="ARBA" id="ARBA00022729"/>
    </source>
</evidence>
<keyword evidence="4" id="KW-0326">Glycosidase</keyword>
<evidence type="ECO:0000313" key="7">
    <source>
        <dbReference type="EMBL" id="ATA21302.1"/>
    </source>
</evidence>
<dbReference type="Gene3D" id="3.20.20.80">
    <property type="entry name" value="Glycosidases"/>
    <property type="match status" value="1"/>
</dbReference>
<sequence>MNGRIITSDLLNQRFLVERPVAFRRRDSDGQQTINVFPQHPQQRIDGFGGSFTEGAGVVYNAMPLAQKTQLLQWYFGPQSHGYSLARIPIQSCDFSLGNYAYAECAADITQGRLAFERDRANLMPLIRDALAVNPALVLMASPWSPPAFMKTNGSMNGGGQLRREEYGPWAEMIAQYLLEYRRMGIVIRLLSVQNEPVAVKPWESCLYSVAQETEFALQHLRPALARHGLDDVAIYIWDHDKDGLVEWAEQAFADPAAQAGLDGLAFHWYTGDHFSQIQHLARRFPDKKLLFSEGCVPMETGAGSQARHAATYLHDMIGNFKAGCTGFIDWNLLLNGAGGPNHHGNLCEAPLQYDTQTGQLRRNHSYYAIGHFSRYVHPGARVVLSSAYDAALEEVAFTNPGGGRVLVIYNRDEKIRSCRVVEGEWETALQLAPGSVSTLVWAS</sequence>
<name>A0A250B5U7_9GAMM</name>
<dbReference type="RefSeq" id="WP_095847888.1">
    <property type="nucleotide sequence ID" value="NZ_CP014136.1"/>
</dbReference>
<dbReference type="InterPro" id="IPR017853">
    <property type="entry name" value="GH"/>
</dbReference>
<comment type="similarity">
    <text evidence="1 4">Belongs to the glycosyl hydrolase 30 family.</text>
</comment>
<keyword evidence="3 4" id="KW-0378">Hydrolase</keyword>
<dbReference type="Pfam" id="PF17189">
    <property type="entry name" value="Glyco_hydro_30C"/>
    <property type="match status" value="1"/>
</dbReference>
<dbReference type="GO" id="GO:0004348">
    <property type="term" value="F:glucosylceramidase activity"/>
    <property type="evidence" value="ECO:0007669"/>
    <property type="project" value="InterPro"/>
</dbReference>
<organism evidence="7 8">
    <name type="scientific">Gibbsiella quercinecans</name>
    <dbReference type="NCBI Taxonomy" id="929813"/>
    <lineage>
        <taxon>Bacteria</taxon>
        <taxon>Pseudomonadati</taxon>
        <taxon>Pseudomonadota</taxon>
        <taxon>Gammaproteobacteria</taxon>
        <taxon>Enterobacterales</taxon>
        <taxon>Yersiniaceae</taxon>
        <taxon>Gibbsiella</taxon>
    </lineage>
</organism>
<dbReference type="GO" id="GO:0016020">
    <property type="term" value="C:membrane"/>
    <property type="evidence" value="ECO:0007669"/>
    <property type="project" value="GOC"/>
</dbReference>
<feature type="domain" description="Glycosyl hydrolase family 30 TIM-barrel" evidence="5">
    <location>
        <begin position="45"/>
        <end position="377"/>
    </location>
</feature>